<evidence type="ECO:0000313" key="2">
    <source>
        <dbReference type="Proteomes" id="UP000515154"/>
    </source>
</evidence>
<dbReference type="RefSeq" id="XP_029654026.1">
    <property type="nucleotide sequence ID" value="XM_029798166.1"/>
</dbReference>
<reference evidence="3" key="1">
    <citation type="submission" date="2025-08" db="UniProtKB">
        <authorList>
            <consortium name="RefSeq"/>
        </authorList>
    </citation>
    <scope>IDENTIFICATION</scope>
</reference>
<protein>
    <submittedName>
        <fullName evidence="3">Uncharacterized protein LOC115227286</fullName>
    </submittedName>
</protein>
<dbReference type="SUPFAM" id="SSF56672">
    <property type="entry name" value="DNA/RNA polymerases"/>
    <property type="match status" value="1"/>
</dbReference>
<dbReference type="PROSITE" id="PS50878">
    <property type="entry name" value="RT_POL"/>
    <property type="match status" value="1"/>
</dbReference>
<keyword evidence="2" id="KW-1185">Reference proteome</keyword>
<evidence type="ECO:0000259" key="1">
    <source>
        <dbReference type="PROSITE" id="PS50878"/>
    </source>
</evidence>
<name>A0A6P7TZ60_9MOLL</name>
<dbReference type="Pfam" id="PF00078">
    <property type="entry name" value="RVT_1"/>
    <property type="match status" value="1"/>
</dbReference>
<accession>A0A6P7TZ60</accession>
<dbReference type="KEGG" id="osn:115227286"/>
<dbReference type="CDD" id="cd01650">
    <property type="entry name" value="RT_nLTR_like"/>
    <property type="match status" value="1"/>
</dbReference>
<dbReference type="Gene3D" id="3.10.10.20">
    <property type="match status" value="1"/>
</dbReference>
<dbReference type="PANTHER" id="PTHR35450:SF2">
    <property type="entry name" value="REVERSE TRANSCRIPTASE DOMAIN-CONTAINING PROTEIN"/>
    <property type="match status" value="1"/>
</dbReference>
<dbReference type="InterPro" id="IPR043502">
    <property type="entry name" value="DNA/RNA_pol_sf"/>
</dbReference>
<dbReference type="Proteomes" id="UP000515154">
    <property type="component" value="Unplaced"/>
</dbReference>
<dbReference type="PANTHER" id="PTHR35450">
    <property type="entry name" value="REVERSE TRANSCRIPTASE DOMAIN-CONTAINING PROTEIN"/>
    <property type="match status" value="1"/>
</dbReference>
<dbReference type="AlphaFoldDB" id="A0A6P7TZ60"/>
<dbReference type="InterPro" id="IPR000477">
    <property type="entry name" value="RT_dom"/>
</dbReference>
<dbReference type="Gene3D" id="3.30.70.2630">
    <property type="match status" value="1"/>
</dbReference>
<organism evidence="2 3">
    <name type="scientific">Octopus sinensis</name>
    <name type="common">East Asian common octopus</name>
    <dbReference type="NCBI Taxonomy" id="2607531"/>
    <lineage>
        <taxon>Eukaryota</taxon>
        <taxon>Metazoa</taxon>
        <taxon>Spiralia</taxon>
        <taxon>Lophotrochozoa</taxon>
        <taxon>Mollusca</taxon>
        <taxon>Cephalopoda</taxon>
        <taxon>Coleoidea</taxon>
        <taxon>Octopodiformes</taxon>
        <taxon>Octopoda</taxon>
        <taxon>Incirrata</taxon>
        <taxon>Octopodidae</taxon>
        <taxon>Octopus</taxon>
    </lineage>
</organism>
<proteinExistence type="predicted"/>
<evidence type="ECO:0000313" key="3">
    <source>
        <dbReference type="RefSeq" id="XP_029654026.1"/>
    </source>
</evidence>
<dbReference type="Gene3D" id="1.10.10.2210">
    <property type="match status" value="1"/>
</dbReference>
<feature type="domain" description="Reverse transcriptase" evidence="1">
    <location>
        <begin position="168"/>
        <end position="437"/>
    </location>
</feature>
<gene>
    <name evidence="3" type="primary">LOC115227286</name>
</gene>
<sequence length="924" mass="107076">MTAKSTEWKKTLDVLCSYGYKKSKKGEFARISILISDKIKILEKKLRTHESRKLFGRDNYCFELNRRAFYRRVNGTNIASEYGFGNDECLKFWNGIWDQKPLPDTQISITKRITGAEMYPAVFDEEYILETVKQLPNWRACGCDGVYNFFIKKFDALHEHLHKVIVDVINGKCIPGDWFYTGITYLLPKKEFCETPKDLRPITCMPNLYKLITKCVNKKLSDFVDTFQIISDNQLGTRKMCQGAKEQALINQCINQEYDNSLYSAWIDVQKAFDSVSHEFLFKILECCGLPCWIISFIRTLVTKWQIKLNFNRNEIGTVKISRGILQGDSLSPQLFVLVMDPLSRILTGKYPTVHISQSSPLMITYVTNHLLFMDDLKIFAKEEATIIKMMHDIELFFESAGLNKNIEKSATNVECLSKEAKYLDGTEGYRYLGVLEDKWSNTLKQEILEKISDEVKKRIKGLASTKLNAVNMFKAINESALSLYNYYIGLINIEPHEFEDIDVDVRRILYETKLHLKPANKERLYLPRDKLGRGLTSIVFRSECMLFQFLYDLERKSNVCLRKAGILRAVNSKKTHMATIAGFLTQKYNLDDNSSDMDVRKLKNAQIEWLLTKINSKSLHSMLFKCLKDLNVDTASSSGWLAKGNNSPRAEALYCLLQDRNLFFEEKGSNCSHCKSAKKTVDHLATRCNRMLNSDYIRRHNEVVRCLHLNLCRKYGITYLKKLKTHSVQSIVTTENVEIRVDTTLMTDIKVQHNKPDIFVFDKRTREITLVEVGITSQEMLKVVEVEKLHKYDLLAGELSQIYKAKVKIVPIVMTWEGIVSKFYKSYMDFLGVDTIPRAYIQSIVLKKTLESMLVEHRHGMNFQESNVSEVIHFLQRKSLQQFEDDEIVPMEQQSWSEDQIGDGRQEIAVRELRNGSKRKRMN</sequence>